<dbReference type="InterPro" id="IPR027417">
    <property type="entry name" value="P-loop_NTPase"/>
</dbReference>
<dbReference type="Gene3D" id="3.40.50.300">
    <property type="entry name" value="P-loop containing nucleotide triphosphate hydrolases"/>
    <property type="match status" value="1"/>
</dbReference>
<reference evidence="4 5" key="1">
    <citation type="submission" date="2015-06" db="EMBL/GenBank/DDBJ databases">
        <authorList>
            <person name="Ju K.-S."/>
            <person name="Doroghazi J.R."/>
            <person name="Metcalf W.W."/>
        </authorList>
    </citation>
    <scope>NUCLEOTIDE SEQUENCE [LARGE SCALE GENOMIC DNA]</scope>
    <source>
        <strain evidence="4 5">NRRL 3414</strain>
    </source>
</reference>
<dbReference type="InterPro" id="IPR050921">
    <property type="entry name" value="T4SS_GSP_E_ATPase"/>
</dbReference>
<proteinExistence type="inferred from homology"/>
<dbReference type="SUPFAM" id="SSF52540">
    <property type="entry name" value="P-loop containing nucleoside triphosphate hydrolases"/>
    <property type="match status" value="1"/>
</dbReference>
<dbReference type="Gene3D" id="3.30.450.380">
    <property type="match status" value="1"/>
</dbReference>
<evidence type="ECO:0000256" key="1">
    <source>
        <dbReference type="ARBA" id="ARBA00006611"/>
    </source>
</evidence>
<evidence type="ECO:0000313" key="5">
    <source>
        <dbReference type="Proteomes" id="UP000037432"/>
    </source>
</evidence>
<dbReference type="InterPro" id="IPR001482">
    <property type="entry name" value="T2SS/T4SS_dom"/>
</dbReference>
<gene>
    <name evidence="4" type="ORF">ACM01_15140</name>
</gene>
<dbReference type="GO" id="GO:0016887">
    <property type="term" value="F:ATP hydrolysis activity"/>
    <property type="evidence" value="ECO:0007669"/>
    <property type="project" value="InterPro"/>
</dbReference>
<dbReference type="PANTHER" id="PTHR30486">
    <property type="entry name" value="TWITCHING MOTILITY PROTEIN PILT"/>
    <property type="match status" value="1"/>
</dbReference>
<dbReference type="PATRIC" id="fig|1938.3.peg.8614"/>
<evidence type="ECO:0000256" key="2">
    <source>
        <dbReference type="SAM" id="MobiDB-lite"/>
    </source>
</evidence>
<dbReference type="Pfam" id="PF00437">
    <property type="entry name" value="T2SSE"/>
    <property type="match status" value="1"/>
</dbReference>
<comment type="similarity">
    <text evidence="1">Belongs to the GSP E family.</text>
</comment>
<dbReference type="CDD" id="cd01130">
    <property type="entry name" value="VirB11-like_ATPase"/>
    <property type="match status" value="1"/>
</dbReference>
<feature type="region of interest" description="Disordered" evidence="2">
    <location>
        <begin position="1"/>
        <end position="68"/>
    </location>
</feature>
<feature type="compositionally biased region" description="Pro residues" evidence="2">
    <location>
        <begin position="34"/>
        <end position="67"/>
    </location>
</feature>
<dbReference type="EMBL" id="LFNT01000014">
    <property type="protein sequence ID" value="KMS74245.1"/>
    <property type="molecule type" value="Genomic_DNA"/>
</dbReference>
<sequence length="536" mass="57709">MADWRSPNGANGQNAATRLGGLLTEHGAVRPSAHPAPPVAPGTAPAPAPAAPAPSGHPAPVLPPPGAGPADFATAAALPGALPVPWGEITKLRQQVADDVDQVKRDRRHAGTPLGEKDLEEVVRARVRSRVAEWAQTWSLTNPPLSGEELERVRTEVFNLIFLAGALQRVLDRPGVEDVLVDGEWMYIDSHGKPRERVRSPFSSKAQAVEWVNQMAATSGHGERLLSYATGKVEFDLPDGSRVAATLLTDDVTIAIRRHVAEAATLADLEAWGAVDTIVASFLSTAVKAGLSIIIAGDMATGKTTLMRALGREVPAHERLATLESEPELRLNHDDPDRHAHVLAFRTREGNGERDATGRVTLADLVPVSLRYKATRVMVGEVRGDEAVAMLEAMIAGGAGSMCTLHAKDPEAVVDRLMVPLARAGLSDQAAYRLIAAAVDLIVYVDAIDETDQGGQVHRFVSHVWETAGRSEGGGVALSQLFAPREDEGEVRAMPTRTPMNERRLRKLERKGFHRRWLIDYPNGQWRPMRRAGGAA</sequence>
<name>A0A0J8C8M8_STRVR</name>
<comment type="caution">
    <text evidence="4">The sequence shown here is derived from an EMBL/GenBank/DDBJ whole genome shotgun (WGS) entry which is preliminary data.</text>
</comment>
<organism evidence="4 5">
    <name type="scientific">Streptomyces viridochromogenes</name>
    <dbReference type="NCBI Taxonomy" id="1938"/>
    <lineage>
        <taxon>Bacteria</taxon>
        <taxon>Bacillati</taxon>
        <taxon>Actinomycetota</taxon>
        <taxon>Actinomycetes</taxon>
        <taxon>Kitasatosporales</taxon>
        <taxon>Streptomycetaceae</taxon>
        <taxon>Streptomyces</taxon>
    </lineage>
</organism>
<accession>A0A0J8C8M8</accession>
<feature type="domain" description="Bacterial type II secretion system protein E" evidence="3">
    <location>
        <begin position="253"/>
        <end position="443"/>
    </location>
</feature>
<dbReference type="Proteomes" id="UP000037432">
    <property type="component" value="Unassembled WGS sequence"/>
</dbReference>
<protein>
    <recommendedName>
        <fullName evidence="3">Bacterial type II secretion system protein E domain-containing protein</fullName>
    </recommendedName>
</protein>
<evidence type="ECO:0000313" key="4">
    <source>
        <dbReference type="EMBL" id="KMS74245.1"/>
    </source>
</evidence>
<evidence type="ECO:0000259" key="3">
    <source>
        <dbReference type="Pfam" id="PF00437"/>
    </source>
</evidence>
<dbReference type="PANTHER" id="PTHR30486:SF6">
    <property type="entry name" value="TYPE IV PILUS RETRACTATION ATPASE PILT"/>
    <property type="match status" value="1"/>
</dbReference>
<dbReference type="AlphaFoldDB" id="A0A0J8C8M8"/>